<dbReference type="Proteomes" id="UP000295620">
    <property type="component" value="Unassembled WGS sequence"/>
</dbReference>
<evidence type="ECO:0000313" key="2">
    <source>
        <dbReference type="Proteomes" id="UP000295620"/>
    </source>
</evidence>
<comment type="caution">
    <text evidence="1">The sequence shown here is derived from an EMBL/GenBank/DDBJ whole genome shotgun (WGS) entry which is preliminary data.</text>
</comment>
<dbReference type="EMBL" id="SNYC01000003">
    <property type="protein sequence ID" value="TDQ11552.1"/>
    <property type="molecule type" value="Genomic_DNA"/>
</dbReference>
<organism evidence="1 2">
    <name type="scientific">Pedobacter metabolipauper</name>
    <dbReference type="NCBI Taxonomy" id="425513"/>
    <lineage>
        <taxon>Bacteria</taxon>
        <taxon>Pseudomonadati</taxon>
        <taxon>Bacteroidota</taxon>
        <taxon>Sphingobacteriia</taxon>
        <taxon>Sphingobacteriales</taxon>
        <taxon>Sphingobacteriaceae</taxon>
        <taxon>Pedobacter</taxon>
    </lineage>
</organism>
<evidence type="ECO:0000313" key="1">
    <source>
        <dbReference type="EMBL" id="TDQ11552.1"/>
    </source>
</evidence>
<accession>A0A4R6SZM8</accession>
<name>A0A4R6SZM8_9SPHI</name>
<keyword evidence="2" id="KW-1185">Reference proteome</keyword>
<dbReference type="AlphaFoldDB" id="A0A4R6SZM8"/>
<proteinExistence type="predicted"/>
<reference evidence="1 2" key="1">
    <citation type="submission" date="2019-03" db="EMBL/GenBank/DDBJ databases">
        <title>Genomic Encyclopedia of Archaeal and Bacterial Type Strains, Phase II (KMG-II): from individual species to whole genera.</title>
        <authorList>
            <person name="Goeker M."/>
        </authorList>
    </citation>
    <scope>NUCLEOTIDE SEQUENCE [LARGE SCALE GENOMIC DNA]</scope>
    <source>
        <strain evidence="1 2">DSM 19035</strain>
    </source>
</reference>
<sequence length="65" mass="7726">MRSKFNSYPWVIKRSNFINSNQVSTFFLRFSGRIISARGDIDFKILHRNSEFFLKLYKPFSSVVS</sequence>
<protein>
    <submittedName>
        <fullName evidence="1">Uncharacterized protein</fullName>
    </submittedName>
</protein>
<gene>
    <name evidence="1" type="ORF">ATK78_0675</name>
</gene>